<comment type="caution">
    <text evidence="3">The sequence shown here is derived from an EMBL/GenBank/DDBJ whole genome shotgun (WGS) entry which is preliminary data.</text>
</comment>
<dbReference type="Gene3D" id="1.20.58.2200">
    <property type="match status" value="1"/>
</dbReference>
<dbReference type="Gene3D" id="3.10.350.10">
    <property type="entry name" value="LysM domain"/>
    <property type="match status" value="1"/>
</dbReference>
<sequence length="846" mass="86309">MALGLGRVTVQSALGEPLRAEIDIAEINAEEAASLRTSVASADAFKAAGLEYSAAVTNVQITLQRRPDGRSYLRLSSDRPVSEPFVDLILEARWASGRIVRDYTMLFDPPNLRSTARPMPAPIPPVVSRPPAPVATLPPAPTPAAVPFSPPSPPAVRPAVPPTPAPAVTSRAPSPGGQTFTVKTGDTAGKIAAQTKPASISLDQMLVALLRSNPDAFIGGNVNRLKAGAVLEVPSADQAEALSASEASRTIVAQSRDFNSFRRKLAESAPATQTAGADRQAAGQVQAKVEDKAPAAATPDKLTLSKGAVQGKAAAEEKIAQDRQSKEAAARVAELSKNIADLNKLGAPSTPAAAAAPVAPAPASPAPGVAITSPAALAGTSPTATAPATPMAPASSTAAVLTPTPAATVALPAASAAVTAAPAASAAAPATVPAKKPVVAPPPPPPEPSLVDELLENPLLLAGAAILLLLLLALGVYRARQRKNSVAVDSSFLESRLQPDSFFGASGGQRIDTNEANVTGSSMVYSPSQLDAAGDVDPVAEADVYLAYGRDLQAEEILKEAIRVSPTRIAIHAKLMEIYAKRRDTAAFASVATDAFNQTKGHGVEWAHMAEMGRDLDPGNPMYQPDGQPPSAAAIAAVGIASASFATQSSPQAPQIAPEPEASAVDFDLDLDFSMGDDTPAPAPVARTEQTLAMPVITAAAPLDNGMDFSSATLAMPTAAPAPAIAEPLPSMDAGLSFTTDEPAVTTAATPLDTSGGMLEFDMGALSLDLDGPTTESQDITPAPASAFAPLPSMDLEDPLETKFALAEEFRAIGDADGARSLAEEVLAQSSGSLKAKAQAFLNALA</sequence>
<name>A0A916WCN1_9BURK</name>
<protein>
    <recommendedName>
        <fullName evidence="2">LysM domain-containing protein</fullName>
    </recommendedName>
</protein>
<evidence type="ECO:0000313" key="4">
    <source>
        <dbReference type="Proteomes" id="UP000620596"/>
    </source>
</evidence>
<feature type="compositionally biased region" description="Pro residues" evidence="1">
    <location>
        <begin position="150"/>
        <end position="165"/>
    </location>
</feature>
<dbReference type="Proteomes" id="UP000620596">
    <property type="component" value="Unassembled WGS sequence"/>
</dbReference>
<dbReference type="InterPro" id="IPR036779">
    <property type="entry name" value="LysM_dom_sf"/>
</dbReference>
<evidence type="ECO:0000259" key="2">
    <source>
        <dbReference type="PROSITE" id="PS51782"/>
    </source>
</evidence>
<gene>
    <name evidence="3" type="ORF">GCM10011496_03150</name>
</gene>
<feature type="region of interest" description="Disordered" evidence="1">
    <location>
        <begin position="150"/>
        <end position="183"/>
    </location>
</feature>
<dbReference type="EMBL" id="BMIG01000001">
    <property type="protein sequence ID" value="GGA85902.1"/>
    <property type="molecule type" value="Genomic_DNA"/>
</dbReference>
<dbReference type="InterPro" id="IPR018392">
    <property type="entry name" value="LysM"/>
</dbReference>
<dbReference type="Pfam" id="PF25800">
    <property type="entry name" value="FimV_N"/>
    <property type="match status" value="1"/>
</dbReference>
<reference evidence="3" key="2">
    <citation type="submission" date="2020-09" db="EMBL/GenBank/DDBJ databases">
        <authorList>
            <person name="Sun Q."/>
            <person name="Zhou Y."/>
        </authorList>
    </citation>
    <scope>NUCLEOTIDE SEQUENCE</scope>
    <source>
        <strain evidence="3">CGMCC 1.15322</strain>
    </source>
</reference>
<feature type="compositionally biased region" description="Low complexity" evidence="1">
    <location>
        <begin position="166"/>
        <end position="175"/>
    </location>
</feature>
<proteinExistence type="predicted"/>
<feature type="domain" description="LysM" evidence="2">
    <location>
        <begin position="178"/>
        <end position="233"/>
    </location>
</feature>
<dbReference type="InterPro" id="IPR020011">
    <property type="entry name" value="FimV_C"/>
</dbReference>
<evidence type="ECO:0000256" key="1">
    <source>
        <dbReference type="SAM" id="MobiDB-lite"/>
    </source>
</evidence>
<dbReference type="AlphaFoldDB" id="A0A916WCN1"/>
<evidence type="ECO:0000313" key="3">
    <source>
        <dbReference type="EMBL" id="GGA85902.1"/>
    </source>
</evidence>
<dbReference type="InterPro" id="IPR057840">
    <property type="entry name" value="FimV_N"/>
</dbReference>
<accession>A0A916WCN1</accession>
<dbReference type="NCBIfam" id="TIGR03505">
    <property type="entry name" value="FimV_core"/>
    <property type="match status" value="1"/>
</dbReference>
<organism evidence="3 4">
    <name type="scientific">Polaromonas eurypsychrophila</name>
    <dbReference type="NCBI Taxonomy" id="1614635"/>
    <lineage>
        <taxon>Bacteria</taxon>
        <taxon>Pseudomonadati</taxon>
        <taxon>Pseudomonadota</taxon>
        <taxon>Betaproteobacteria</taxon>
        <taxon>Burkholderiales</taxon>
        <taxon>Comamonadaceae</taxon>
        <taxon>Polaromonas</taxon>
    </lineage>
</organism>
<dbReference type="PROSITE" id="PS51782">
    <property type="entry name" value="LYSM"/>
    <property type="match status" value="1"/>
</dbReference>
<reference evidence="3" key="1">
    <citation type="journal article" date="2014" name="Int. J. Syst. Evol. Microbiol.">
        <title>Complete genome sequence of Corynebacterium casei LMG S-19264T (=DSM 44701T), isolated from a smear-ripened cheese.</title>
        <authorList>
            <consortium name="US DOE Joint Genome Institute (JGI-PGF)"/>
            <person name="Walter F."/>
            <person name="Albersmeier A."/>
            <person name="Kalinowski J."/>
            <person name="Ruckert C."/>
        </authorList>
    </citation>
    <scope>NUCLEOTIDE SEQUENCE</scope>
    <source>
        <strain evidence="3">CGMCC 1.15322</strain>
    </source>
</reference>
<keyword evidence="4" id="KW-1185">Reference proteome</keyword>
<dbReference type="InterPro" id="IPR020012">
    <property type="entry name" value="LysM_FimV"/>
</dbReference>
<dbReference type="NCBIfam" id="TIGR03504">
    <property type="entry name" value="FimV_Cterm"/>
    <property type="match status" value="1"/>
</dbReference>
<dbReference type="InterPro" id="IPR038440">
    <property type="entry name" value="FimV_C_sf"/>
</dbReference>